<organism evidence="1">
    <name type="scientific">Arundo donax</name>
    <name type="common">Giant reed</name>
    <name type="synonym">Donax arundinaceus</name>
    <dbReference type="NCBI Taxonomy" id="35708"/>
    <lineage>
        <taxon>Eukaryota</taxon>
        <taxon>Viridiplantae</taxon>
        <taxon>Streptophyta</taxon>
        <taxon>Embryophyta</taxon>
        <taxon>Tracheophyta</taxon>
        <taxon>Spermatophyta</taxon>
        <taxon>Magnoliopsida</taxon>
        <taxon>Liliopsida</taxon>
        <taxon>Poales</taxon>
        <taxon>Poaceae</taxon>
        <taxon>PACMAD clade</taxon>
        <taxon>Arundinoideae</taxon>
        <taxon>Arundineae</taxon>
        <taxon>Arundo</taxon>
    </lineage>
</organism>
<dbReference type="AlphaFoldDB" id="A0A0A9EQM5"/>
<reference evidence="1" key="2">
    <citation type="journal article" date="2015" name="Data Brief">
        <title>Shoot transcriptome of the giant reed, Arundo donax.</title>
        <authorList>
            <person name="Barrero R.A."/>
            <person name="Guerrero F.D."/>
            <person name="Moolhuijzen P."/>
            <person name="Goolsby J.A."/>
            <person name="Tidwell J."/>
            <person name="Bellgard S.E."/>
            <person name="Bellgard M.I."/>
        </authorList>
    </citation>
    <scope>NUCLEOTIDE SEQUENCE</scope>
    <source>
        <tissue evidence="1">Shoot tissue taken approximately 20 cm above the soil surface</tissue>
    </source>
</reference>
<protein>
    <submittedName>
        <fullName evidence="1">Uncharacterized protein</fullName>
    </submittedName>
</protein>
<name>A0A0A9EQM5_ARUDO</name>
<dbReference type="EMBL" id="GBRH01197755">
    <property type="protein sequence ID" value="JAE00141.1"/>
    <property type="molecule type" value="Transcribed_RNA"/>
</dbReference>
<sequence length="42" mass="4621">MRVLAVASLQRPYVKSNQIIVPQKVSLSVHVTISSALTLLCR</sequence>
<accession>A0A0A9EQM5</accession>
<reference evidence="1" key="1">
    <citation type="submission" date="2014-09" db="EMBL/GenBank/DDBJ databases">
        <authorList>
            <person name="Magalhaes I.L.F."/>
            <person name="Oliveira U."/>
            <person name="Santos F.R."/>
            <person name="Vidigal T.H.D.A."/>
            <person name="Brescovit A.D."/>
            <person name="Santos A.J."/>
        </authorList>
    </citation>
    <scope>NUCLEOTIDE SEQUENCE</scope>
    <source>
        <tissue evidence="1">Shoot tissue taken approximately 20 cm above the soil surface</tissue>
    </source>
</reference>
<evidence type="ECO:0000313" key="1">
    <source>
        <dbReference type="EMBL" id="JAE00141.1"/>
    </source>
</evidence>
<proteinExistence type="predicted"/>